<protein>
    <submittedName>
        <fullName evidence="1">Uncharacterized protein</fullName>
    </submittedName>
</protein>
<organism evidence="1 2">
    <name type="scientific">Desulfamplus magnetovallimortis</name>
    <dbReference type="NCBI Taxonomy" id="1246637"/>
    <lineage>
        <taxon>Bacteria</taxon>
        <taxon>Pseudomonadati</taxon>
        <taxon>Thermodesulfobacteriota</taxon>
        <taxon>Desulfobacteria</taxon>
        <taxon>Desulfobacterales</taxon>
        <taxon>Desulfobacteraceae</taxon>
        <taxon>Desulfamplus</taxon>
    </lineage>
</organism>
<sequence>MAKTLNLMIQSLNRKVSSLRGGITELSRKAEAEGISVDILKDIRSIEENLDEMFEL</sequence>
<dbReference type="EMBL" id="FWEV01000116">
    <property type="protein sequence ID" value="SLM29906.1"/>
    <property type="molecule type" value="Genomic_DNA"/>
</dbReference>
<dbReference type="STRING" id="1246637.MTBBW1_2020001"/>
<dbReference type="AlphaFoldDB" id="A0A1W1HBU4"/>
<dbReference type="Proteomes" id="UP000191931">
    <property type="component" value="Unassembled WGS sequence"/>
</dbReference>
<gene>
    <name evidence="1" type="ORF">MTBBW1_2020001</name>
</gene>
<reference evidence="1 2" key="1">
    <citation type="submission" date="2017-03" db="EMBL/GenBank/DDBJ databases">
        <authorList>
            <person name="Afonso C.L."/>
            <person name="Miller P.J."/>
            <person name="Scott M.A."/>
            <person name="Spackman E."/>
            <person name="Goraichik I."/>
            <person name="Dimitrov K.M."/>
            <person name="Suarez D.L."/>
            <person name="Swayne D.E."/>
        </authorList>
    </citation>
    <scope>NUCLEOTIDE SEQUENCE [LARGE SCALE GENOMIC DNA]</scope>
    <source>
        <strain evidence="1">PRJEB14757</strain>
    </source>
</reference>
<accession>A0A1W1HBU4</accession>
<evidence type="ECO:0000313" key="1">
    <source>
        <dbReference type="EMBL" id="SLM29906.1"/>
    </source>
</evidence>
<name>A0A1W1HBU4_9BACT</name>
<keyword evidence="2" id="KW-1185">Reference proteome</keyword>
<proteinExistence type="predicted"/>
<evidence type="ECO:0000313" key="2">
    <source>
        <dbReference type="Proteomes" id="UP000191931"/>
    </source>
</evidence>